<keyword evidence="1" id="KW-0863">Zinc-finger</keyword>
<dbReference type="PROSITE" id="PS50119">
    <property type="entry name" value="ZF_BBOX"/>
    <property type="match status" value="1"/>
</dbReference>
<evidence type="ECO:0000313" key="4">
    <source>
        <dbReference type="Proteomes" id="UP000683360"/>
    </source>
</evidence>
<dbReference type="Pfam" id="PF00643">
    <property type="entry name" value="zf-B_box"/>
    <property type="match status" value="1"/>
</dbReference>
<sequence length="632" mass="71827">MFQDIVCSDRNAMSSTSVTCDIHASTEAQQWCSQCDQALCDDCVHYHSQAKASRNHTTISTSDFRKLPAFVRSIKKTCNKHGEKTDFFCLVHENLCCPYCIQTMHKQCDGVENLQTLTKNVKSSAFVEDLETNVQDIKTSIEELLKDRTQNISNIDKQKDSVLKQITKTKIDIMNYLNILEKQLVCDLTEVINKEKSRLGKLVSDLQERKSKIHQIYEDLRTIKQFGADIDVFLAIKELNQSVQTEESFIFDLQTDTSLFQTEILLQKSEDIETLKNNFKTFGKILIMSKPPKLTLMKKEKAQAQIFISKGHDVLTENGQKTDNEKIFNEIIENGNAVAFESVNVNTPEQEKEESVDSGQNLNIEISVPRGESLNVECMPRINLKFDTFLEIPERGKQLNACKILPEDKLLFLINKKIVVSETNPKKIQYIDFTCKPTDLTCIDGNVVAITLFSENKICLVDISEGQEIERIKTAGQCFGIDHADGQIYTSLPHQKCIQVIDYKRNVSTEFTIETVHSAFYIVFSEGRLFCSNHMTNVVFCMLTSGSTLWEYRSDILLEPFCMSLDSKGDIFVACRKNRSVIVISADGSKSTVSLKNVSRLKAPRALNWCQTTDKFVVCDERSGRAVVYTYK</sequence>
<dbReference type="Gene3D" id="2.120.10.30">
    <property type="entry name" value="TolB, C-terminal domain"/>
    <property type="match status" value="1"/>
</dbReference>
<organism evidence="3 4">
    <name type="scientific">Mytilus edulis</name>
    <name type="common">Blue mussel</name>
    <dbReference type="NCBI Taxonomy" id="6550"/>
    <lineage>
        <taxon>Eukaryota</taxon>
        <taxon>Metazoa</taxon>
        <taxon>Spiralia</taxon>
        <taxon>Lophotrochozoa</taxon>
        <taxon>Mollusca</taxon>
        <taxon>Bivalvia</taxon>
        <taxon>Autobranchia</taxon>
        <taxon>Pteriomorphia</taxon>
        <taxon>Mytilida</taxon>
        <taxon>Mytiloidea</taxon>
        <taxon>Mytilidae</taxon>
        <taxon>Mytilinae</taxon>
        <taxon>Mytilus</taxon>
    </lineage>
</organism>
<evidence type="ECO:0000259" key="2">
    <source>
        <dbReference type="PROSITE" id="PS50119"/>
    </source>
</evidence>
<evidence type="ECO:0000256" key="1">
    <source>
        <dbReference type="PROSITE-ProRule" id="PRU00024"/>
    </source>
</evidence>
<evidence type="ECO:0000313" key="3">
    <source>
        <dbReference type="EMBL" id="CAG2201203.1"/>
    </source>
</evidence>
<dbReference type="Gene3D" id="3.30.160.60">
    <property type="entry name" value="Classic Zinc Finger"/>
    <property type="match status" value="1"/>
</dbReference>
<dbReference type="SUPFAM" id="SSF101898">
    <property type="entry name" value="NHL repeat"/>
    <property type="match status" value="1"/>
</dbReference>
<gene>
    <name evidence="3" type="ORF">MEDL_15840</name>
</gene>
<dbReference type="PANTHER" id="PTHR25462:SF296">
    <property type="entry name" value="MEIOTIC P26, ISOFORM F"/>
    <property type="match status" value="1"/>
</dbReference>
<feature type="domain" description="B box-type" evidence="2">
    <location>
        <begin position="15"/>
        <end position="61"/>
    </location>
</feature>
<protein>
    <recommendedName>
        <fullName evidence="2">B box-type domain-containing protein</fullName>
    </recommendedName>
</protein>
<proteinExistence type="predicted"/>
<dbReference type="Proteomes" id="UP000683360">
    <property type="component" value="Unassembled WGS sequence"/>
</dbReference>
<dbReference type="EMBL" id="CAJPWZ010000836">
    <property type="protein sequence ID" value="CAG2201203.1"/>
    <property type="molecule type" value="Genomic_DNA"/>
</dbReference>
<comment type="caution">
    <text evidence="3">The sequence shown here is derived from an EMBL/GenBank/DDBJ whole genome shotgun (WGS) entry which is preliminary data.</text>
</comment>
<keyword evidence="1" id="KW-0479">Metal-binding</keyword>
<dbReference type="SMART" id="SM00336">
    <property type="entry name" value="BBOX"/>
    <property type="match status" value="1"/>
</dbReference>
<keyword evidence="4" id="KW-1185">Reference proteome</keyword>
<accession>A0A8S3R299</accession>
<dbReference type="AlphaFoldDB" id="A0A8S3R299"/>
<dbReference type="GO" id="GO:0008270">
    <property type="term" value="F:zinc ion binding"/>
    <property type="evidence" value="ECO:0007669"/>
    <property type="project" value="UniProtKB-KW"/>
</dbReference>
<dbReference type="InterPro" id="IPR000315">
    <property type="entry name" value="Znf_B-box"/>
</dbReference>
<dbReference type="OrthoDB" id="6076049at2759"/>
<dbReference type="PANTHER" id="PTHR25462">
    <property type="entry name" value="BONUS, ISOFORM C-RELATED"/>
    <property type="match status" value="1"/>
</dbReference>
<dbReference type="CDD" id="cd19757">
    <property type="entry name" value="Bbox1"/>
    <property type="match status" value="1"/>
</dbReference>
<name>A0A8S3R299_MYTED</name>
<reference evidence="3" key="1">
    <citation type="submission" date="2021-03" db="EMBL/GenBank/DDBJ databases">
        <authorList>
            <person name="Bekaert M."/>
        </authorList>
    </citation>
    <scope>NUCLEOTIDE SEQUENCE</scope>
</reference>
<dbReference type="InterPro" id="IPR047153">
    <property type="entry name" value="TRIM45/56/19-like"/>
</dbReference>
<dbReference type="InterPro" id="IPR011042">
    <property type="entry name" value="6-blade_b-propeller_TolB-like"/>
</dbReference>
<keyword evidence="1" id="KW-0862">Zinc</keyword>